<dbReference type="PANTHER" id="PTHR34979:SF1">
    <property type="entry name" value="INNER MEMBRANE PROTEIN YGAZ"/>
    <property type="match status" value="1"/>
</dbReference>
<feature type="transmembrane region" description="Helical" evidence="8">
    <location>
        <begin position="141"/>
        <end position="162"/>
    </location>
</feature>
<reference evidence="9" key="1">
    <citation type="submission" date="2020-08" db="EMBL/GenBank/DDBJ databases">
        <title>Sequencing the genomes of 1000 actinobacteria strains.</title>
        <authorList>
            <person name="Klenk H.-P."/>
        </authorList>
    </citation>
    <scope>NUCLEOTIDE SEQUENCE</scope>
    <source>
        <strain evidence="9">DSM 10695</strain>
    </source>
</reference>
<evidence type="ECO:0000256" key="1">
    <source>
        <dbReference type="ARBA" id="ARBA00004651"/>
    </source>
</evidence>
<keyword evidence="7 8" id="KW-0472">Membrane</keyword>
<dbReference type="InterPro" id="IPR011606">
    <property type="entry name" value="Brnchd-chn_aa_trnsp_permease"/>
</dbReference>
<keyword evidence="6 8" id="KW-1133">Transmembrane helix</keyword>
<accession>A0A923E365</accession>
<keyword evidence="4" id="KW-1003">Cell membrane</keyword>
<organism evidence="9 10">
    <name type="scientific">Schaalia hyovaginalis</name>
    <dbReference type="NCBI Taxonomy" id="29316"/>
    <lineage>
        <taxon>Bacteria</taxon>
        <taxon>Bacillati</taxon>
        <taxon>Actinomycetota</taxon>
        <taxon>Actinomycetes</taxon>
        <taxon>Actinomycetales</taxon>
        <taxon>Actinomycetaceae</taxon>
        <taxon>Schaalia</taxon>
    </lineage>
</organism>
<comment type="caution">
    <text evidence="9">The sequence shown here is derived from an EMBL/GenBank/DDBJ whole genome shotgun (WGS) entry which is preliminary data.</text>
</comment>
<feature type="transmembrane region" description="Helical" evidence="8">
    <location>
        <begin position="32"/>
        <end position="51"/>
    </location>
</feature>
<keyword evidence="5 8" id="KW-0812">Transmembrane</keyword>
<keyword evidence="3" id="KW-0813">Transport</keyword>
<protein>
    <submittedName>
        <fullName evidence="9">4-azaleucine resistance transporter AzlC</fullName>
    </submittedName>
</protein>
<evidence type="ECO:0000256" key="8">
    <source>
        <dbReference type="SAM" id="Phobius"/>
    </source>
</evidence>
<feature type="transmembrane region" description="Helical" evidence="8">
    <location>
        <begin position="168"/>
        <end position="186"/>
    </location>
</feature>
<feature type="transmembrane region" description="Helical" evidence="8">
    <location>
        <begin position="193"/>
        <end position="210"/>
    </location>
</feature>
<dbReference type="GO" id="GO:1903785">
    <property type="term" value="P:L-valine transmembrane transport"/>
    <property type="evidence" value="ECO:0007669"/>
    <property type="project" value="TreeGrafter"/>
</dbReference>
<dbReference type="PANTHER" id="PTHR34979">
    <property type="entry name" value="INNER MEMBRANE PROTEIN YGAZ"/>
    <property type="match status" value="1"/>
</dbReference>
<evidence type="ECO:0000256" key="3">
    <source>
        <dbReference type="ARBA" id="ARBA00022448"/>
    </source>
</evidence>
<evidence type="ECO:0000313" key="10">
    <source>
        <dbReference type="Proteomes" id="UP000617426"/>
    </source>
</evidence>
<comment type="similarity">
    <text evidence="2">Belongs to the AzlC family.</text>
</comment>
<dbReference type="Proteomes" id="UP000617426">
    <property type="component" value="Unassembled WGS sequence"/>
</dbReference>
<comment type="subcellular location">
    <subcellularLocation>
        <location evidence="1">Cell membrane</location>
        <topology evidence="1">Multi-pass membrane protein</topology>
    </subcellularLocation>
</comment>
<sequence>MTPATRPESREIPSRSTRVEIIEGLKTAAPAALGYIPLGLAFGLLVAQSPLPWWMAPALSLTAYSGSAELLMVALASAGTPLATVAVTILLVNSRHLFYAFSFPLAVVKGRAARLYSVYALVDEAYALTVARPNGWTEPRILAMQLLLQSAWVASGLVGVLLGSLIPGTIPGLDFALCAMFIVLALDAARTRAEVPSLLLAGLAMALAWFAAPEQWLITSLLLFVALLVVRFFWARARGALPLEDAKEGAR</sequence>
<dbReference type="RefSeq" id="WP_277298672.1">
    <property type="nucleotide sequence ID" value="NZ_JACHMK010000001.1"/>
</dbReference>
<evidence type="ECO:0000256" key="5">
    <source>
        <dbReference type="ARBA" id="ARBA00022692"/>
    </source>
</evidence>
<keyword evidence="10" id="KW-1185">Reference proteome</keyword>
<gene>
    <name evidence="9" type="ORF">HD592_000270</name>
</gene>
<dbReference type="EMBL" id="JACHMK010000001">
    <property type="protein sequence ID" value="MBB6333705.1"/>
    <property type="molecule type" value="Genomic_DNA"/>
</dbReference>
<dbReference type="Pfam" id="PF03591">
    <property type="entry name" value="AzlC"/>
    <property type="match status" value="1"/>
</dbReference>
<feature type="transmembrane region" description="Helical" evidence="8">
    <location>
        <begin position="216"/>
        <end position="234"/>
    </location>
</feature>
<dbReference type="GO" id="GO:0005886">
    <property type="term" value="C:plasma membrane"/>
    <property type="evidence" value="ECO:0007669"/>
    <property type="project" value="UniProtKB-SubCell"/>
</dbReference>
<dbReference type="AlphaFoldDB" id="A0A923E365"/>
<evidence type="ECO:0000256" key="4">
    <source>
        <dbReference type="ARBA" id="ARBA00022475"/>
    </source>
</evidence>
<dbReference type="GeneID" id="85978288"/>
<proteinExistence type="inferred from homology"/>
<evidence type="ECO:0000256" key="7">
    <source>
        <dbReference type="ARBA" id="ARBA00023136"/>
    </source>
</evidence>
<evidence type="ECO:0000256" key="6">
    <source>
        <dbReference type="ARBA" id="ARBA00022989"/>
    </source>
</evidence>
<name>A0A923E365_9ACTO</name>
<feature type="transmembrane region" description="Helical" evidence="8">
    <location>
        <begin position="71"/>
        <end position="92"/>
    </location>
</feature>
<evidence type="ECO:0000256" key="2">
    <source>
        <dbReference type="ARBA" id="ARBA00010735"/>
    </source>
</evidence>
<evidence type="ECO:0000313" key="9">
    <source>
        <dbReference type="EMBL" id="MBB6333705.1"/>
    </source>
</evidence>